<dbReference type="InterPro" id="IPR029034">
    <property type="entry name" value="Cystine-knot_cytokine"/>
</dbReference>
<evidence type="ECO:0000313" key="11">
    <source>
        <dbReference type="EMBL" id="QWX95835.1"/>
    </source>
</evidence>
<keyword evidence="4 9" id="KW-0732">Signal</keyword>
<dbReference type="GO" id="GO:0008083">
    <property type="term" value="F:growth factor activity"/>
    <property type="evidence" value="ECO:0007669"/>
    <property type="project" value="UniProtKB-KW"/>
</dbReference>
<dbReference type="Pfam" id="PF00019">
    <property type="entry name" value="TGF_beta"/>
    <property type="match status" value="1"/>
</dbReference>
<evidence type="ECO:0000256" key="5">
    <source>
        <dbReference type="ARBA" id="ARBA00023030"/>
    </source>
</evidence>
<dbReference type="WBParaSite" id="TCONS_00002262.p1">
    <property type="protein sequence ID" value="TCONS_00002262.p1"/>
    <property type="gene ID" value="XLOC_002131"/>
</dbReference>
<feature type="domain" description="TGF-beta family profile" evidence="10">
    <location>
        <begin position="237"/>
        <end position="369"/>
    </location>
</feature>
<dbReference type="FunFam" id="2.10.90.10:FF:000001">
    <property type="entry name" value="Bone morphogenetic protein 4"/>
    <property type="match status" value="1"/>
</dbReference>
<dbReference type="InterPro" id="IPR001839">
    <property type="entry name" value="TGF-b_C"/>
</dbReference>
<dbReference type="PROSITE" id="PS51362">
    <property type="entry name" value="TGF_BETA_2"/>
    <property type="match status" value="1"/>
</dbReference>
<evidence type="ECO:0000256" key="9">
    <source>
        <dbReference type="SAM" id="SignalP"/>
    </source>
</evidence>
<proteinExistence type="evidence at transcript level"/>
<evidence type="ECO:0000313" key="12">
    <source>
        <dbReference type="Proteomes" id="UP000035681"/>
    </source>
</evidence>
<reference evidence="11" key="4">
    <citation type="submission" date="2021-05" db="EMBL/GenBank/DDBJ databases">
        <authorList>
            <person name="Stoltzfus J.D.C."/>
        </authorList>
    </citation>
    <scope>NUCLEOTIDE SEQUENCE</scope>
    <source>
        <strain evidence="11">PV001</strain>
    </source>
</reference>
<reference evidence="13" key="2">
    <citation type="submission" date="2015-08" db="UniProtKB">
        <authorList>
            <consortium name="WormBaseParasite"/>
        </authorList>
    </citation>
    <scope>IDENTIFICATION</scope>
</reference>
<evidence type="ECO:0000256" key="6">
    <source>
        <dbReference type="ARBA" id="ARBA00023157"/>
    </source>
</evidence>
<dbReference type="GO" id="GO:0005125">
    <property type="term" value="F:cytokine activity"/>
    <property type="evidence" value="ECO:0007669"/>
    <property type="project" value="TreeGrafter"/>
</dbReference>
<keyword evidence="12" id="KW-1185">Reference proteome</keyword>
<evidence type="ECO:0000256" key="8">
    <source>
        <dbReference type="RuleBase" id="RU000354"/>
    </source>
</evidence>
<dbReference type="EMBL" id="MZ297875">
    <property type="protein sequence ID" value="QWX95835.1"/>
    <property type="molecule type" value="mRNA"/>
</dbReference>
<organism evidence="13">
    <name type="scientific">Strongyloides stercoralis</name>
    <name type="common">Threadworm</name>
    <dbReference type="NCBI Taxonomy" id="6248"/>
    <lineage>
        <taxon>Eukaryota</taxon>
        <taxon>Metazoa</taxon>
        <taxon>Ecdysozoa</taxon>
        <taxon>Nematoda</taxon>
        <taxon>Chromadorea</taxon>
        <taxon>Rhabditida</taxon>
        <taxon>Tylenchina</taxon>
        <taxon>Panagrolaimomorpha</taxon>
        <taxon>Strongyloidoidea</taxon>
        <taxon>Strongyloididae</taxon>
        <taxon>Strongyloides</taxon>
    </lineage>
</organism>
<keyword evidence="3" id="KW-0964">Secreted</keyword>
<evidence type="ECO:0000313" key="13">
    <source>
        <dbReference type="WBParaSite" id="SSTP_0000318700.1"/>
    </source>
</evidence>
<evidence type="ECO:0000256" key="4">
    <source>
        <dbReference type="ARBA" id="ARBA00022729"/>
    </source>
</evidence>
<dbReference type="CDD" id="cd13761">
    <property type="entry name" value="TGF_beta_BMP5_like"/>
    <property type="match status" value="1"/>
</dbReference>
<dbReference type="PANTHER" id="PTHR11848:SF310">
    <property type="entry name" value="PROTEIN 60A-RELATED"/>
    <property type="match status" value="1"/>
</dbReference>
<dbReference type="PANTHER" id="PTHR11848">
    <property type="entry name" value="TGF-BETA FAMILY"/>
    <property type="match status" value="1"/>
</dbReference>
<reference evidence="11" key="1">
    <citation type="journal article" date="2012" name="PLoS Negl. Trop. Dis.">
        <title>RNAseq analysis of the parasitic nematode Strongyloides stercoralis reveals divergent regulation of canonical dauer pathways.</title>
        <authorList>
            <person name="Stoltzfus JD"/>
            <person name="Minot S"/>
            <person name="Berriman M"/>
            <person name="Nolan TJ Lok.JB."/>
        </authorList>
    </citation>
    <scope>NUCLEOTIDE SEQUENCE</scope>
    <source>
        <strain evidence="11">PV001</strain>
    </source>
</reference>
<keyword evidence="7" id="KW-0325">Glycoprotein</keyword>
<evidence type="ECO:0000259" key="10">
    <source>
        <dbReference type="PROSITE" id="PS51362"/>
    </source>
</evidence>
<dbReference type="SUPFAM" id="SSF57501">
    <property type="entry name" value="Cystine-knot cytokines"/>
    <property type="match status" value="1"/>
</dbReference>
<evidence type="ECO:0000256" key="2">
    <source>
        <dbReference type="ARBA" id="ARBA00006656"/>
    </source>
</evidence>
<sequence length="369" mass="43158">MFKFLFIISIVKISFTFRIYLLNEEDKVSVPVEFENHTKNVVENNLLKTFGLNKIPNFEVNKISDDDFSKKYMEEVFKNEKYFLYDISTPDEIISSSPKEIFSNERESILSFDVKKLFIKDSKLITSELRIIFNKKIRELGWLTVSIKRKENEESIMIDTTDIAQLKNTYILNITSILFKWLNSNENDGIIYLDYNGKSLENFGEYKVIVLTSLQYYKNNQQSIFIGEEKLDVNSIRLKRSLIDQNISDKLVPFNFKTHTSSRFHPRCQLYKFFIEFKDLGWDHWVIAPRGYEASYCDGSCTFPLNNNMNATNHAIISTLIHLIDSTRTDPPKCAPTKLKPMKILFIDDNSNVVIKRYQAMMAIECGCQ</sequence>
<dbReference type="STRING" id="6248.A0A0K0E125"/>
<dbReference type="SMART" id="SM00204">
    <property type="entry name" value="TGFB"/>
    <property type="match status" value="1"/>
</dbReference>
<keyword evidence="6" id="KW-1015">Disulfide bond</keyword>
<dbReference type="GO" id="GO:0005615">
    <property type="term" value="C:extracellular space"/>
    <property type="evidence" value="ECO:0007669"/>
    <property type="project" value="TreeGrafter"/>
</dbReference>
<dbReference type="AlphaFoldDB" id="A0A0K0E125"/>
<comment type="subcellular location">
    <subcellularLocation>
        <location evidence="1">Secreted</location>
    </subcellularLocation>
</comment>
<comment type="similarity">
    <text evidence="2 8">Belongs to the TGF-beta family.</text>
</comment>
<feature type="chain" id="PRO_5041597199" evidence="9">
    <location>
        <begin position="17"/>
        <end position="369"/>
    </location>
</feature>
<dbReference type="InterPro" id="IPR015615">
    <property type="entry name" value="TGF-beta-rel"/>
</dbReference>
<dbReference type="Gene3D" id="2.10.90.10">
    <property type="entry name" value="Cystine-knot cytokines"/>
    <property type="match status" value="1"/>
</dbReference>
<gene>
    <name evidence="11" type="primary">tigl-1</name>
</gene>
<dbReference type="WBParaSite" id="SSTP_0000318700.1">
    <property type="protein sequence ID" value="SSTP_0000318700.1"/>
    <property type="gene ID" value="SSTP_0000318700"/>
</dbReference>
<dbReference type="PROSITE" id="PS00250">
    <property type="entry name" value="TGF_BETA_1"/>
    <property type="match status" value="1"/>
</dbReference>
<accession>A0A0K0E125</accession>
<evidence type="ECO:0000256" key="7">
    <source>
        <dbReference type="ARBA" id="ARBA00023180"/>
    </source>
</evidence>
<name>A0A0K0E125_STRER</name>
<evidence type="ECO:0000256" key="3">
    <source>
        <dbReference type="ARBA" id="ARBA00022525"/>
    </source>
</evidence>
<keyword evidence="5 8" id="KW-0339">Growth factor</keyword>
<feature type="signal peptide" evidence="9">
    <location>
        <begin position="1"/>
        <end position="16"/>
    </location>
</feature>
<dbReference type="Proteomes" id="UP000035681">
    <property type="component" value="Unplaced"/>
</dbReference>
<reference evidence="11" key="3">
    <citation type="journal article" date="2021" name="Sci. Rep.">
        <title>Transcriptional profiles in Strongyloides stercoralis males reveal deviations from the Caenorhabditis sex determination model.</title>
        <authorList>
            <person name="Gonzalez Akimori D"/>
            <person name="Dalessandro EJ"/>
            <person name="Nolan TJ"/>
            <person name="Stieha CR"/>
            <person name="Lok JB Stoltzfus.JDC."/>
        </authorList>
    </citation>
    <scope>NUCLEOTIDE SEQUENCE</scope>
    <source>
        <strain evidence="11">PV001</strain>
    </source>
</reference>
<dbReference type="InterPro" id="IPR017948">
    <property type="entry name" value="TGFb_CS"/>
</dbReference>
<evidence type="ECO:0000256" key="1">
    <source>
        <dbReference type="ARBA" id="ARBA00004613"/>
    </source>
</evidence>
<dbReference type="SMR" id="A0A0K0E125"/>
<protein>
    <submittedName>
        <fullName evidence="11 13">TGFbeta ligand</fullName>
    </submittedName>
</protein>